<dbReference type="PANTHER" id="PTHR12270">
    <property type="entry name" value="GLYCOSYLTRANSFERASE-RELATED"/>
    <property type="match status" value="1"/>
</dbReference>
<gene>
    <name evidence="8" type="ORF">QYM36_010412</name>
</gene>
<evidence type="ECO:0000256" key="1">
    <source>
        <dbReference type="ARBA" id="ARBA00004323"/>
    </source>
</evidence>
<keyword evidence="2" id="KW-0812">Transmembrane</keyword>
<evidence type="ECO:0000256" key="6">
    <source>
        <dbReference type="ARBA" id="ARBA00023136"/>
    </source>
</evidence>
<evidence type="ECO:0000256" key="5">
    <source>
        <dbReference type="ARBA" id="ARBA00023034"/>
    </source>
</evidence>
<dbReference type="Gene3D" id="3.90.550.10">
    <property type="entry name" value="Spore Coat Polysaccharide Biosynthesis Protein SpsA, Chain A"/>
    <property type="match status" value="1"/>
</dbReference>
<dbReference type="GO" id="GO:0000139">
    <property type="term" value="C:Golgi membrane"/>
    <property type="evidence" value="ECO:0007669"/>
    <property type="project" value="UniProtKB-SubCell"/>
</dbReference>
<comment type="caution">
    <text evidence="8">The sequence shown here is derived from an EMBL/GenBank/DDBJ whole genome shotgun (WGS) entry which is preliminary data.</text>
</comment>
<proteinExistence type="predicted"/>
<evidence type="ECO:0000256" key="7">
    <source>
        <dbReference type="ARBA" id="ARBA00023180"/>
    </source>
</evidence>
<reference evidence="8" key="1">
    <citation type="submission" date="2023-07" db="EMBL/GenBank/DDBJ databases">
        <title>Chromosome-level genome assembly of Artemia franciscana.</title>
        <authorList>
            <person name="Jo E."/>
        </authorList>
    </citation>
    <scope>NUCLEOTIDE SEQUENCE</scope>
    <source>
        <tissue evidence="8">Whole body</tissue>
    </source>
</reference>
<evidence type="ECO:0000256" key="4">
    <source>
        <dbReference type="ARBA" id="ARBA00022989"/>
    </source>
</evidence>
<dbReference type="SUPFAM" id="SSF53448">
    <property type="entry name" value="Nucleotide-diphospho-sugar transferases"/>
    <property type="match status" value="1"/>
</dbReference>
<keyword evidence="3" id="KW-0735">Signal-anchor</keyword>
<dbReference type="AlphaFoldDB" id="A0AA88I5P4"/>
<keyword evidence="9" id="KW-1185">Reference proteome</keyword>
<evidence type="ECO:0000313" key="9">
    <source>
        <dbReference type="Proteomes" id="UP001187531"/>
    </source>
</evidence>
<accession>A0AA88I5P4</accession>
<dbReference type="GO" id="GO:0042285">
    <property type="term" value="F:xylosyltransferase activity"/>
    <property type="evidence" value="ECO:0007669"/>
    <property type="project" value="TreeGrafter"/>
</dbReference>
<dbReference type="GO" id="GO:0015020">
    <property type="term" value="F:glucuronosyltransferase activity"/>
    <property type="evidence" value="ECO:0007669"/>
    <property type="project" value="TreeGrafter"/>
</dbReference>
<dbReference type="EMBL" id="JAVRJZ010000012">
    <property type="protein sequence ID" value="KAK2715837.1"/>
    <property type="molecule type" value="Genomic_DNA"/>
</dbReference>
<dbReference type="Proteomes" id="UP001187531">
    <property type="component" value="Unassembled WGS sequence"/>
</dbReference>
<name>A0AA88I5P4_ARTSF</name>
<keyword evidence="6" id="KW-0472">Membrane</keyword>
<protein>
    <recommendedName>
        <fullName evidence="10">Glycosyltransferase-like protein</fullName>
    </recommendedName>
</protein>
<dbReference type="InterPro" id="IPR029044">
    <property type="entry name" value="Nucleotide-diphossugar_trans"/>
</dbReference>
<evidence type="ECO:0000313" key="8">
    <source>
        <dbReference type="EMBL" id="KAK2715837.1"/>
    </source>
</evidence>
<evidence type="ECO:0000256" key="3">
    <source>
        <dbReference type="ARBA" id="ARBA00022968"/>
    </source>
</evidence>
<sequence length="380" mass="44046">MSEKLDECEVIHVVIVCVGHNATRSAATVIKSMLFYRRQPLHFHFVSDSAAKVVIENLFQSWKVPKVQYTIYQSSRLIPSVSWVPTNHYSGVNGLMKLGLLEILPSWLQQVICVDTDITFADDIARLWLRFKEFGPREAIGLVENQSDWYLGTLFKTFKPWPALGRGFNTGIMLMNLARLRLENWDQMWRQTAERELLVRLSTNLADQDVINGVIHQSPHLVHRLPCFWNVQLSDNTLSEECYTSVSDIKVIHWNSPKKLKVKNKHVEHFRNLYLSFLEYDGNLLRRDLFHCNFTEEQETAQSSLETVGVYATALFIDLSKAIDAVNHNLLVRKLKEYKFPPWIISRIKSYLLDRSHMVIVGPKRSRDHLLTCKIPQGLI</sequence>
<organism evidence="8 9">
    <name type="scientific">Artemia franciscana</name>
    <name type="common">Brine shrimp</name>
    <name type="synonym">Artemia sanfranciscana</name>
    <dbReference type="NCBI Taxonomy" id="6661"/>
    <lineage>
        <taxon>Eukaryota</taxon>
        <taxon>Metazoa</taxon>
        <taxon>Ecdysozoa</taxon>
        <taxon>Arthropoda</taxon>
        <taxon>Crustacea</taxon>
        <taxon>Branchiopoda</taxon>
        <taxon>Anostraca</taxon>
        <taxon>Artemiidae</taxon>
        <taxon>Artemia</taxon>
    </lineage>
</organism>
<evidence type="ECO:0008006" key="10">
    <source>
        <dbReference type="Google" id="ProtNLM"/>
    </source>
</evidence>
<keyword evidence="7" id="KW-0325">Glycoprotein</keyword>
<comment type="subcellular location">
    <subcellularLocation>
        <location evidence="1">Golgi apparatus membrane</location>
        <topology evidence="1">Single-pass type II membrane protein</topology>
    </subcellularLocation>
</comment>
<dbReference type="FunFam" id="3.90.550.10:FF:000016">
    <property type="entry name" value="LARGE xylosyl- and glucuronyltransferase 2"/>
    <property type="match status" value="1"/>
</dbReference>
<dbReference type="PANTHER" id="PTHR12270:SF25">
    <property type="entry name" value="GLYCOSYLTRANSFERASE-LIKE PROTEIN LARGE"/>
    <property type="match status" value="1"/>
</dbReference>
<keyword evidence="5" id="KW-0333">Golgi apparatus</keyword>
<dbReference type="InterPro" id="IPR051292">
    <property type="entry name" value="Xyl/GlcA_transferase"/>
</dbReference>
<dbReference type="InterPro" id="IPR002495">
    <property type="entry name" value="Glyco_trans_8"/>
</dbReference>
<evidence type="ECO:0000256" key="2">
    <source>
        <dbReference type="ARBA" id="ARBA00022692"/>
    </source>
</evidence>
<dbReference type="GO" id="GO:0035269">
    <property type="term" value="P:protein O-linked glycosylation via mannose"/>
    <property type="evidence" value="ECO:0007669"/>
    <property type="project" value="TreeGrafter"/>
</dbReference>
<dbReference type="Pfam" id="PF01501">
    <property type="entry name" value="Glyco_transf_8"/>
    <property type="match status" value="1"/>
</dbReference>
<keyword evidence="4" id="KW-1133">Transmembrane helix</keyword>